<feature type="domain" description="Pyrrolo-quinoline quinone repeat" evidence="2">
    <location>
        <begin position="183"/>
        <end position="249"/>
    </location>
</feature>
<feature type="domain" description="Pyrrolo-quinoline quinone repeat" evidence="2">
    <location>
        <begin position="42"/>
        <end position="177"/>
    </location>
</feature>
<evidence type="ECO:0000313" key="3">
    <source>
        <dbReference type="EMBL" id="QDU30271.1"/>
    </source>
</evidence>
<protein>
    <submittedName>
        <fullName evidence="3">Outer membrane protein assembly factor BamB</fullName>
    </submittedName>
</protein>
<dbReference type="InterPro" id="IPR018391">
    <property type="entry name" value="PQQ_b-propeller_rpt"/>
</dbReference>
<proteinExistence type="predicted"/>
<dbReference type="PANTHER" id="PTHR34512">
    <property type="entry name" value="CELL SURFACE PROTEIN"/>
    <property type="match status" value="1"/>
</dbReference>
<dbReference type="SMART" id="SM00564">
    <property type="entry name" value="PQQ"/>
    <property type="match status" value="3"/>
</dbReference>
<feature type="region of interest" description="Disordered" evidence="1">
    <location>
        <begin position="390"/>
        <end position="429"/>
    </location>
</feature>
<dbReference type="OrthoDB" id="244732at2"/>
<dbReference type="PANTHER" id="PTHR34512:SF30">
    <property type="entry name" value="OUTER MEMBRANE PROTEIN ASSEMBLY FACTOR BAMB"/>
    <property type="match status" value="1"/>
</dbReference>
<evidence type="ECO:0000256" key="1">
    <source>
        <dbReference type="SAM" id="MobiDB-lite"/>
    </source>
</evidence>
<dbReference type="SUPFAM" id="SSF50998">
    <property type="entry name" value="Quinoprotein alcohol dehydrogenase-like"/>
    <property type="match status" value="1"/>
</dbReference>
<dbReference type="Proteomes" id="UP000315017">
    <property type="component" value="Chromosome"/>
</dbReference>
<dbReference type="AlphaFoldDB" id="A0A517YJ74"/>
<dbReference type="Gene3D" id="2.130.10.10">
    <property type="entry name" value="YVTN repeat-like/Quinoprotein amine dehydrogenase"/>
    <property type="match status" value="2"/>
</dbReference>
<keyword evidence="4" id="KW-1185">Reference proteome</keyword>
<sequence>MSPWAILLLVLASEPTPAWPGFLGANASPLSAEAVPSTWSPTKHVAWKAALPGKGQSSPVIWDELVFVTSISGQMKEKCHVIALSLKDGRQLWDHSQESSQQVEANYFQSQAAPTPVVDESGVFAFFETGDVVVLSHQGKVRWQRSLTKDYGDFKTTSGLAASPLIAGNYVILQIDHEGPSYLIALDKDSGATRWKTERKSAKNFSSPMLIPIGDENHLVCSGDGAVDGYDPQSGRLLWSFTEVGGNTATSPLPFGKGKFLIGASAGRHGERESEAKQSNLAMEVTLKDGAWQPSVLWRNEKTTPTFASPMVYRGHAYWINRVGVIHCFDVETGELRYAQRTKQMCWATPIGVGDRVYFFGKDGITSVIAAGPEFKVLAENSLWDESAGVDPLNARRNQAERPKESAPSVESKDRPNADRRPVSNPGENAELRKQMAGKFPDPVQYGVAIVHGSLVIRTGDTVYCIRSSQVNSTGGGNAWHNE</sequence>
<dbReference type="InterPro" id="IPR015943">
    <property type="entry name" value="WD40/YVTN_repeat-like_dom_sf"/>
</dbReference>
<dbReference type="EMBL" id="CP036274">
    <property type="protein sequence ID" value="QDU30271.1"/>
    <property type="molecule type" value="Genomic_DNA"/>
</dbReference>
<evidence type="ECO:0000313" key="4">
    <source>
        <dbReference type="Proteomes" id="UP000315017"/>
    </source>
</evidence>
<gene>
    <name evidence="3" type="primary">bamB_7</name>
    <name evidence="3" type="ORF">ETAA8_53900</name>
</gene>
<feature type="compositionally biased region" description="Basic and acidic residues" evidence="1">
    <location>
        <begin position="398"/>
        <end position="422"/>
    </location>
</feature>
<dbReference type="InterPro" id="IPR002372">
    <property type="entry name" value="PQQ_rpt_dom"/>
</dbReference>
<accession>A0A517YJ74</accession>
<dbReference type="KEGG" id="aagg:ETAA8_53900"/>
<reference evidence="3 4" key="1">
    <citation type="submission" date="2019-02" db="EMBL/GenBank/DDBJ databases">
        <title>Deep-cultivation of Planctomycetes and their phenomic and genomic characterization uncovers novel biology.</title>
        <authorList>
            <person name="Wiegand S."/>
            <person name="Jogler M."/>
            <person name="Boedeker C."/>
            <person name="Pinto D."/>
            <person name="Vollmers J."/>
            <person name="Rivas-Marin E."/>
            <person name="Kohn T."/>
            <person name="Peeters S.H."/>
            <person name="Heuer A."/>
            <person name="Rast P."/>
            <person name="Oberbeckmann S."/>
            <person name="Bunk B."/>
            <person name="Jeske O."/>
            <person name="Meyerdierks A."/>
            <person name="Storesund J.E."/>
            <person name="Kallscheuer N."/>
            <person name="Luecker S."/>
            <person name="Lage O.M."/>
            <person name="Pohl T."/>
            <person name="Merkel B.J."/>
            <person name="Hornburger P."/>
            <person name="Mueller R.-W."/>
            <person name="Bruemmer F."/>
            <person name="Labrenz M."/>
            <person name="Spormann A.M."/>
            <person name="Op den Camp H."/>
            <person name="Overmann J."/>
            <person name="Amann R."/>
            <person name="Jetten M.S.M."/>
            <person name="Mascher T."/>
            <person name="Medema M.H."/>
            <person name="Devos D.P."/>
            <person name="Kaster A.-K."/>
            <person name="Ovreas L."/>
            <person name="Rohde M."/>
            <person name="Galperin M.Y."/>
            <person name="Jogler C."/>
        </authorList>
    </citation>
    <scope>NUCLEOTIDE SEQUENCE [LARGE SCALE GENOMIC DNA]</scope>
    <source>
        <strain evidence="3 4">ETA_A8</strain>
    </source>
</reference>
<dbReference type="Pfam" id="PF13360">
    <property type="entry name" value="PQQ_2"/>
    <property type="match status" value="2"/>
</dbReference>
<name>A0A517YJ74_9BACT</name>
<evidence type="ECO:0000259" key="2">
    <source>
        <dbReference type="Pfam" id="PF13360"/>
    </source>
</evidence>
<dbReference type="InterPro" id="IPR011047">
    <property type="entry name" value="Quinoprotein_ADH-like_sf"/>
</dbReference>
<dbReference type="RefSeq" id="WP_145095453.1">
    <property type="nucleotide sequence ID" value="NZ_CP036274.1"/>
</dbReference>
<organism evidence="3 4">
    <name type="scientific">Anatilimnocola aggregata</name>
    <dbReference type="NCBI Taxonomy" id="2528021"/>
    <lineage>
        <taxon>Bacteria</taxon>
        <taxon>Pseudomonadati</taxon>
        <taxon>Planctomycetota</taxon>
        <taxon>Planctomycetia</taxon>
        <taxon>Pirellulales</taxon>
        <taxon>Pirellulaceae</taxon>
        <taxon>Anatilimnocola</taxon>
    </lineage>
</organism>